<feature type="region of interest" description="Disordered" evidence="1">
    <location>
        <begin position="1120"/>
        <end position="1161"/>
    </location>
</feature>
<dbReference type="OrthoDB" id="294251at2759"/>
<keyword evidence="4" id="KW-1185">Reference proteome</keyword>
<feature type="compositionally biased region" description="Polar residues" evidence="1">
    <location>
        <begin position="817"/>
        <end position="826"/>
    </location>
</feature>
<feature type="region of interest" description="Disordered" evidence="1">
    <location>
        <begin position="1025"/>
        <end position="1062"/>
    </location>
</feature>
<feature type="compositionally biased region" description="Polar residues" evidence="1">
    <location>
        <begin position="603"/>
        <end position="637"/>
    </location>
</feature>
<feature type="compositionally biased region" description="Low complexity" evidence="1">
    <location>
        <begin position="498"/>
        <end position="509"/>
    </location>
</feature>
<dbReference type="Proteomes" id="UP000541558">
    <property type="component" value="Unassembled WGS sequence"/>
</dbReference>
<dbReference type="FunFam" id="1.10.8.270:FF:000023">
    <property type="entry name" value="TBC domain-containing protein C1778.09"/>
    <property type="match status" value="1"/>
</dbReference>
<feature type="compositionally biased region" description="Polar residues" evidence="1">
    <location>
        <begin position="235"/>
        <end position="275"/>
    </location>
</feature>
<dbReference type="PROSITE" id="PS50086">
    <property type="entry name" value="TBC_RABGAP"/>
    <property type="match status" value="1"/>
</dbReference>
<feature type="compositionally biased region" description="Polar residues" evidence="1">
    <location>
        <begin position="560"/>
        <end position="571"/>
    </location>
</feature>
<evidence type="ECO:0000259" key="2">
    <source>
        <dbReference type="PROSITE" id="PS50086"/>
    </source>
</evidence>
<feature type="domain" description="Rab-GAP TBC" evidence="2">
    <location>
        <begin position="1208"/>
        <end position="1439"/>
    </location>
</feature>
<feature type="compositionally biased region" description="Polar residues" evidence="1">
    <location>
        <begin position="923"/>
        <end position="943"/>
    </location>
</feature>
<dbReference type="SMART" id="SM00164">
    <property type="entry name" value="TBC"/>
    <property type="match status" value="1"/>
</dbReference>
<feature type="compositionally biased region" description="Polar residues" evidence="1">
    <location>
        <begin position="33"/>
        <end position="43"/>
    </location>
</feature>
<feature type="compositionally biased region" description="Pro residues" evidence="1">
    <location>
        <begin position="592"/>
        <end position="602"/>
    </location>
</feature>
<feature type="region of interest" description="Disordered" evidence="1">
    <location>
        <begin position="697"/>
        <end position="988"/>
    </location>
</feature>
<dbReference type="InterPro" id="IPR050302">
    <property type="entry name" value="Rab_GAP_TBC_domain"/>
</dbReference>
<feature type="compositionally biased region" description="Polar residues" evidence="1">
    <location>
        <begin position="57"/>
        <end position="69"/>
    </location>
</feature>
<feature type="region of interest" description="Disordered" evidence="1">
    <location>
        <begin position="118"/>
        <end position="203"/>
    </location>
</feature>
<feature type="compositionally biased region" description="Basic and acidic residues" evidence="1">
    <location>
        <begin position="387"/>
        <end position="396"/>
    </location>
</feature>
<feature type="compositionally biased region" description="Low complexity" evidence="1">
    <location>
        <begin position="517"/>
        <end position="529"/>
    </location>
</feature>
<dbReference type="PANTHER" id="PTHR47219:SF9">
    <property type="entry name" value="GTPASE ACTIVATING PROTEIN AND CENTROSOME-ASSOCIATED, ISOFORM B"/>
    <property type="match status" value="1"/>
</dbReference>
<dbReference type="PANTHER" id="PTHR47219">
    <property type="entry name" value="RAB GTPASE-ACTIVATING PROTEIN 1-LIKE"/>
    <property type="match status" value="1"/>
</dbReference>
<feature type="compositionally biased region" description="Low complexity" evidence="1">
    <location>
        <begin position="663"/>
        <end position="679"/>
    </location>
</feature>
<feature type="compositionally biased region" description="Polar residues" evidence="1">
    <location>
        <begin position="143"/>
        <end position="167"/>
    </location>
</feature>
<comment type="caution">
    <text evidence="3">The sequence shown here is derived from an EMBL/GenBank/DDBJ whole genome shotgun (WGS) entry which is preliminary data.</text>
</comment>
<dbReference type="InterPro" id="IPR035969">
    <property type="entry name" value="Rab-GAP_TBC_sf"/>
</dbReference>
<feature type="compositionally biased region" description="Low complexity" evidence="1">
    <location>
        <begin position="1120"/>
        <end position="1129"/>
    </location>
</feature>
<dbReference type="SUPFAM" id="SSF47923">
    <property type="entry name" value="Ypt/Rab-GAP domain of gyp1p"/>
    <property type="match status" value="2"/>
</dbReference>
<dbReference type="GO" id="GO:0005096">
    <property type="term" value="F:GTPase activator activity"/>
    <property type="evidence" value="ECO:0007669"/>
    <property type="project" value="TreeGrafter"/>
</dbReference>
<reference evidence="3 4" key="1">
    <citation type="journal article" date="2020" name="ISME J.">
        <title>Uncovering the hidden diversity of litter-decomposition mechanisms in mushroom-forming fungi.</title>
        <authorList>
            <person name="Floudas D."/>
            <person name="Bentzer J."/>
            <person name="Ahren D."/>
            <person name="Johansson T."/>
            <person name="Persson P."/>
            <person name="Tunlid A."/>
        </authorList>
    </citation>
    <scope>NUCLEOTIDE SEQUENCE [LARGE SCALE GENOMIC DNA]</scope>
    <source>
        <strain evidence="3 4">CBS 175.51</strain>
    </source>
</reference>
<sequence>MTLEDVLYDRSPARAPRPQSTAMLATPPRNRDSVLSTTPNSSPAPRFPMGRSPQKVAFNTNSVTSSQAPAATEDEAVGRSSVDSSAIFSIYSMYGSAEGGASSASFPAVPQRQSVLYGGRRESQGPSPLSSSSYNASNAQQSTGHTNTAPPWASHSVSGHYSETAQEPRQRQSSQGGSRSHTPDAHHQQQQYRQRNQEDRTAHPQFPAVAAWTSEDERDSNFKLRSSIGITATAAHSFSPPSSYHPTTAGVNGNQTTPRSSQFPPAHGTSSYHQRNISDDYDDDDESLALEIELGSTVAGGSNPASPTTPTFRAGSMSFLSSPSKQEKKSKRDRVKSTASTASRSELAYFDSGIMPSVPAPRPPSSTSANTSRAPSALSGAFGAENRGFDSKRSSRVDTSANGRDGVDDFSSNGTYNGGYEGSMGKNNNRMSMSNWLPDPTFSGSLSIPTNLVADTTITQDLYDAGGAHPASRSQLSLHQQAVAASSQRESQPPPSLSPGGTSPQPQSLHHTLSNGSHYHSSRSSSPSVSVYATPLTAVSPASDTILGSATGDLYRSDSQESGAQMSVNNRPSLKHHASSLASSRRGSPAPSLVPSPAPPSAFQPTTQHHSYHTSNSSNPASRRQTPSPALSRQGSLAPQAPPSINYPQPPSDPRDRYENPNHSPHSSLSHHSTQSHQSYGASSVITKDTAISAISGTTATTSGSGIEPSVPPPMPMYNNYGMNGSSHSNSSQQQFYAPNPGSLAGGSSAATPRSPSPLGRIGQSHGAGSPSADRSTSQSHQGHHHQSYSSSSGGHRSVGEMQVPRFDKELPPVGSSRASVQSHANGTRRESPVPSLNINGSPHIPNGNGPGPGGVSRDSAFRQSRLIPAMGQGGVAGVSPSISQQSTATASTTGTSATVSSTGATTANSSPDPNGHGIGISGLSNHSPHASLTPHRSSSSMRNRGPAGPHQRGSPHQSMHSATVRGQFGPGGSSVKAHSTPSLVPSLGEDLDAFHVRNTYAQLEVSGVKGDGYEEGVERTRAARTRVASANVSPNPSVGDTGGSAEDGASPGFGKATRRTKSQVLADAAVADENEKKRELDPKEIQILSSLDRYGFFTVPSHDRLFSMPSQPFLKPLPFSPSAAASAGPPSPSAPSSPTPSASGNVSASPRTLSALPPVVTPGKENARIAKWGRMLIPHERDEGGNVQAWRIRPSKVNKLRRRTYKGIPDRWRAAAWEVLMTAYSSGSEEGGDGSRRVSGNAERNIGGVLVETTLRQASSASAASGGVREVRQTEREYRDNLEKPSSYDIQIDLDVPRTISGHIMFRTRYGAGQRSLFHVLHAFSLRCETCGYVQGMGPITATLLSYMSPSLAYTSLVRLHDAYSLHTVFSPGFPGLLEAIYVQERLTQVAMPGVYAAFQKNMISTTSYATKWYITLFANSVPFQTQLRLWDVFLLEGYDIYIAVAVAIVWVYRDHITSAAANFETVLSLLSGFFVPEDENVLLGWLEKMLGDKRIRSAMRGWRMEWRELVRQGKEGTALL</sequence>
<evidence type="ECO:0000313" key="4">
    <source>
        <dbReference type="Proteomes" id="UP000541558"/>
    </source>
</evidence>
<evidence type="ECO:0000256" key="1">
    <source>
        <dbReference type="SAM" id="MobiDB-lite"/>
    </source>
</evidence>
<feature type="region of interest" description="Disordered" evidence="1">
    <location>
        <begin position="1"/>
        <end position="81"/>
    </location>
</feature>
<feature type="compositionally biased region" description="Low complexity" evidence="1">
    <location>
        <begin position="882"/>
        <end position="911"/>
    </location>
</feature>
<dbReference type="Pfam" id="PF00566">
    <property type="entry name" value="RabGAP-TBC"/>
    <property type="match status" value="1"/>
</dbReference>
<evidence type="ECO:0000313" key="3">
    <source>
        <dbReference type="EMBL" id="KAF5332579.1"/>
    </source>
</evidence>
<dbReference type="Gene3D" id="1.10.8.270">
    <property type="entry name" value="putative rabgap domain of human tbc1 domain family member 14 like domains"/>
    <property type="match status" value="1"/>
</dbReference>
<feature type="compositionally biased region" description="Low complexity" evidence="1">
    <location>
        <begin position="717"/>
        <end position="732"/>
    </location>
</feature>
<feature type="compositionally biased region" description="Low complexity" evidence="1">
    <location>
        <begin position="124"/>
        <end position="142"/>
    </location>
</feature>
<accession>A0A8H5FDA0</accession>
<protein>
    <recommendedName>
        <fullName evidence="2">Rab-GAP TBC domain-containing protein</fullName>
    </recommendedName>
</protein>
<feature type="compositionally biased region" description="Low complexity" evidence="1">
    <location>
        <begin position="171"/>
        <end position="180"/>
    </location>
</feature>
<feature type="compositionally biased region" description="Polar residues" evidence="1">
    <location>
        <begin position="365"/>
        <end position="374"/>
    </location>
</feature>
<feature type="compositionally biased region" description="Low complexity" evidence="1">
    <location>
        <begin position="579"/>
        <end position="591"/>
    </location>
</feature>
<feature type="compositionally biased region" description="Low complexity" evidence="1">
    <location>
        <begin position="838"/>
        <end position="848"/>
    </location>
</feature>
<feature type="region of interest" description="Disordered" evidence="1">
    <location>
        <begin position="464"/>
        <end position="529"/>
    </location>
</feature>
<feature type="region of interest" description="Disordered" evidence="1">
    <location>
        <begin position="235"/>
        <end position="423"/>
    </location>
</feature>
<feature type="compositionally biased region" description="Polar residues" evidence="1">
    <location>
        <begin position="472"/>
        <end position="490"/>
    </location>
</feature>
<dbReference type="GO" id="GO:0031267">
    <property type="term" value="F:small GTPase binding"/>
    <property type="evidence" value="ECO:0007669"/>
    <property type="project" value="TreeGrafter"/>
</dbReference>
<feature type="compositionally biased region" description="Low complexity" evidence="1">
    <location>
        <begin position="697"/>
        <end position="707"/>
    </location>
</feature>
<proteinExistence type="predicted"/>
<gene>
    <name evidence="3" type="ORF">D9611_005159</name>
</gene>
<name>A0A8H5FDA0_9AGAR</name>
<dbReference type="Gene3D" id="1.10.472.80">
    <property type="entry name" value="Ypt/Rab-GAP domain of gyp1p, domain 3"/>
    <property type="match status" value="1"/>
</dbReference>
<feature type="compositionally biased region" description="Pro residues" evidence="1">
    <location>
        <begin position="1130"/>
        <end position="1139"/>
    </location>
</feature>
<dbReference type="InterPro" id="IPR000195">
    <property type="entry name" value="Rab-GAP-TBC_dom"/>
</dbReference>
<organism evidence="3 4">
    <name type="scientific">Ephemerocybe angulata</name>
    <dbReference type="NCBI Taxonomy" id="980116"/>
    <lineage>
        <taxon>Eukaryota</taxon>
        <taxon>Fungi</taxon>
        <taxon>Dikarya</taxon>
        <taxon>Basidiomycota</taxon>
        <taxon>Agaricomycotina</taxon>
        <taxon>Agaricomycetes</taxon>
        <taxon>Agaricomycetidae</taxon>
        <taxon>Agaricales</taxon>
        <taxon>Agaricineae</taxon>
        <taxon>Psathyrellaceae</taxon>
        <taxon>Ephemerocybe</taxon>
    </lineage>
</organism>
<dbReference type="EMBL" id="JAACJK010000110">
    <property type="protein sequence ID" value="KAF5332579.1"/>
    <property type="molecule type" value="Genomic_DNA"/>
</dbReference>
<feature type="compositionally biased region" description="Acidic residues" evidence="1">
    <location>
        <begin position="279"/>
        <end position="288"/>
    </location>
</feature>
<feature type="compositionally biased region" description="Polar residues" evidence="1">
    <location>
        <begin position="299"/>
        <end position="311"/>
    </location>
</feature>
<feature type="region of interest" description="Disordered" evidence="1">
    <location>
        <begin position="551"/>
        <end position="685"/>
    </location>
</feature>